<dbReference type="EMBL" id="WEIA01000001">
    <property type="protein sequence ID" value="NLR20343.1"/>
    <property type="molecule type" value="Genomic_DNA"/>
</dbReference>
<dbReference type="RefSeq" id="WP_010604923.1">
    <property type="nucleotide sequence ID" value="NZ_CBCSDF010000006.1"/>
</dbReference>
<dbReference type="Pfam" id="PF16108">
    <property type="entry name" value="DUF4826"/>
    <property type="match status" value="1"/>
</dbReference>
<organism evidence="1 3">
    <name type="scientific">Pseudoalteromonas maricaloris</name>
    <dbReference type="NCBI Taxonomy" id="184924"/>
    <lineage>
        <taxon>Bacteria</taxon>
        <taxon>Pseudomonadati</taxon>
        <taxon>Pseudomonadota</taxon>
        <taxon>Gammaproteobacteria</taxon>
        <taxon>Alteromonadales</taxon>
        <taxon>Pseudoalteromonadaceae</taxon>
        <taxon>Pseudoalteromonas</taxon>
    </lineage>
</organism>
<evidence type="ECO:0000313" key="3">
    <source>
        <dbReference type="Proteomes" id="UP000646877"/>
    </source>
</evidence>
<dbReference type="Proteomes" id="UP001304419">
    <property type="component" value="Chromosome 1"/>
</dbReference>
<sequence>MSEEQNQPQQETLTPEQQQQRSIQWQRSCVQAAQKHLADKGVLPQSIIEKECRYIEPLVALWKIKGQNGKKYWVITGNLPTDHIEASAAATAREALRYFSFHWQMKAEEIMSAKPVEKTQAQFANLLVNRAHGLYDLFAKDELWANEAS</sequence>
<dbReference type="Proteomes" id="UP000646877">
    <property type="component" value="Unassembled WGS sequence"/>
</dbReference>
<dbReference type="AlphaFoldDB" id="A0A8I2GZP1"/>
<evidence type="ECO:0000313" key="2">
    <source>
        <dbReference type="EMBL" id="WOX27076.1"/>
    </source>
</evidence>
<keyword evidence="4" id="KW-1185">Reference proteome</keyword>
<name>A0A8I2GZP1_9GAMM</name>
<reference evidence="2 4" key="2">
    <citation type="submission" date="2023-10" db="EMBL/GenBank/DDBJ databases">
        <title>To unveil natural product biosynthetic capacity in Pseudoalteromonas.</title>
        <authorList>
            <person name="Wang J."/>
        </authorList>
    </citation>
    <scope>NUCLEOTIDE SEQUENCE [LARGE SCALE GENOMIC DNA]</scope>
    <source>
        <strain evidence="2 4">DSM 15914</strain>
    </source>
</reference>
<evidence type="ECO:0000313" key="4">
    <source>
        <dbReference type="Proteomes" id="UP001304419"/>
    </source>
</evidence>
<dbReference type="EMBL" id="CP137578">
    <property type="protein sequence ID" value="WOX27076.1"/>
    <property type="molecule type" value="Genomic_DNA"/>
</dbReference>
<accession>A0A8I2GZP1</accession>
<proteinExistence type="predicted"/>
<reference evidence="1" key="1">
    <citation type="submission" date="2019-10" db="EMBL/GenBank/DDBJ databases">
        <authorList>
            <person name="Paulsen S."/>
        </authorList>
    </citation>
    <scope>NUCLEOTIDE SEQUENCE</scope>
    <source>
        <strain evidence="1">LMG 19692</strain>
    </source>
</reference>
<evidence type="ECO:0000313" key="1">
    <source>
        <dbReference type="EMBL" id="NLR20343.1"/>
    </source>
</evidence>
<gene>
    <name evidence="1" type="ORF">F9Y85_03195</name>
    <name evidence="2" type="ORF">R5H13_10365</name>
</gene>
<dbReference type="InterPro" id="IPR032251">
    <property type="entry name" value="DUF4826"/>
</dbReference>
<protein>
    <submittedName>
        <fullName evidence="1">DUF4826 family protein</fullName>
    </submittedName>
</protein>